<dbReference type="InterPro" id="IPR011993">
    <property type="entry name" value="PH-like_dom_sf"/>
</dbReference>
<dbReference type="RefSeq" id="XP_030751758.1">
    <property type="nucleotide sequence ID" value="XM_030895898.1"/>
</dbReference>
<evidence type="ECO:0000256" key="3">
    <source>
        <dbReference type="ARBA" id="ARBA00022723"/>
    </source>
</evidence>
<proteinExistence type="inferred from homology"/>
<feature type="region of interest" description="Disordered" evidence="11">
    <location>
        <begin position="397"/>
        <end position="448"/>
    </location>
</feature>
<reference evidence="15" key="1">
    <citation type="submission" date="2025-08" db="UniProtKB">
        <authorList>
            <consortium name="RefSeq"/>
        </authorList>
    </citation>
    <scope>IDENTIFICATION</scope>
    <source>
        <tissue evidence="15">Gonads</tissue>
    </source>
</reference>
<sequence>MVDIRNEPPPTPTPKKSRGLSMSTVKSWLMMSDTKKESMEPPKFQKMPESFLRSLRRRSLRVKRSKSFVLPDKRKSDSFVNSQEWTLSRSVPDLRLGIVGSLSSGKSALVHRYLTGSYMQEESPEGGRFKKEILVDNQSYLLLIRDEGGPPELQFTAWVDAVIFVFSLENESSFNAIYNYYTKMSHYRNSVEIPFILVGTQDAISENNPRVIDDSRARKLANDLKRCSYYETCATYGLNVERVFQDACQKIVQQRLSQSSICLTPTNSRPSTPNSHYHPAAVQRHLHANNGFVQMERQTSLHMSPGHHTLPHNKDFKDMSLIQDIRQHIVPKQVHQNSQSDKDSNSYKSCEEERKWNSSSSTLASINSSQGMIAVTTENNNVAKFAAPHSLDNLQIAQQQQQQNNSKDLKDLPTPNSTPTTSRKNRRRSNLFTPSKNDKLKNGGDFGSGRAIPLKQGYLYKKSSKPLNKEWKKKYVTLCDDGRLTYHPSLHDYMDDVHGKEISLQYVTVKVPGQKPRGSKSIVTVSSQGYGGTNSALHENLGGLSIIGKDKRPTEKVLLSAFETVKDPSFKYSQASGDEGMTLSSSNSFLNGEINKTETPNVKKRHRRVKSSGVKNSEYDDADGYEFYIVSLEGKQWHFDASSVEERDEWVAAIEQQILNSLQLNESSKAKNPNEAASIQSIKNRVPGNGFCVDCDAPNPDWASLNLGVLMCIECSGIHRNLGSHISRVRSLDLDEWPPGNQSVMLAIGNTLANSVWECQTHNRTKPTPTSSREEKERWIRSKYEQKEFLPPPNTTMPLGQQLIDAVCASNIKSIIHVLALVNAQQVNTTVGPRDLRTPLHLACAMGNLAVAQLLIWHNADVKAVDQDGRTCLAYAKAAASIAMAKCSAAKSASLDGSAMASKNLVELLISYGCPEMATVAISGTIPRRRGSQTLPQFDKLPSSVI</sequence>
<evidence type="ECO:0000256" key="7">
    <source>
        <dbReference type="ARBA" id="ARBA00023043"/>
    </source>
</evidence>
<evidence type="ECO:0000256" key="10">
    <source>
        <dbReference type="PROSITE-ProRule" id="PRU00288"/>
    </source>
</evidence>
<feature type="domain" description="Arf-GAP" evidence="13">
    <location>
        <begin position="676"/>
        <end position="797"/>
    </location>
</feature>
<dbReference type="CDD" id="cd08836">
    <property type="entry name" value="ArfGap_AGAP"/>
    <property type="match status" value="1"/>
</dbReference>
<evidence type="ECO:0000256" key="6">
    <source>
        <dbReference type="ARBA" id="ARBA00022833"/>
    </source>
</evidence>
<evidence type="ECO:0000256" key="4">
    <source>
        <dbReference type="ARBA" id="ARBA00022741"/>
    </source>
</evidence>
<dbReference type="KEGG" id="soy:115879205"/>
<dbReference type="GO" id="GO:0008270">
    <property type="term" value="F:zinc ion binding"/>
    <property type="evidence" value="ECO:0007669"/>
    <property type="project" value="UniProtKB-KW"/>
</dbReference>
<organism evidence="14 15">
    <name type="scientific">Sitophilus oryzae</name>
    <name type="common">Rice weevil</name>
    <name type="synonym">Curculio oryzae</name>
    <dbReference type="NCBI Taxonomy" id="7048"/>
    <lineage>
        <taxon>Eukaryota</taxon>
        <taxon>Metazoa</taxon>
        <taxon>Ecdysozoa</taxon>
        <taxon>Arthropoda</taxon>
        <taxon>Hexapoda</taxon>
        <taxon>Insecta</taxon>
        <taxon>Pterygota</taxon>
        <taxon>Neoptera</taxon>
        <taxon>Endopterygota</taxon>
        <taxon>Coleoptera</taxon>
        <taxon>Polyphaga</taxon>
        <taxon>Cucujiformia</taxon>
        <taxon>Curculionidae</taxon>
        <taxon>Dryophthorinae</taxon>
        <taxon>Sitophilus</taxon>
    </lineage>
</organism>
<keyword evidence="8" id="KW-0342">GTP-binding</keyword>
<dbReference type="PROSITE" id="PS51421">
    <property type="entry name" value="RAS"/>
    <property type="match status" value="1"/>
</dbReference>
<evidence type="ECO:0000256" key="2">
    <source>
        <dbReference type="ARBA" id="ARBA00022468"/>
    </source>
</evidence>
<dbReference type="FunCoup" id="A0A6J2XJT1">
    <property type="interactions" value="253"/>
</dbReference>
<feature type="domain" description="PH" evidence="12">
    <location>
        <begin position="452"/>
        <end position="659"/>
    </location>
</feature>
<dbReference type="InterPro" id="IPR002110">
    <property type="entry name" value="Ankyrin_rpt"/>
</dbReference>
<dbReference type="Gene3D" id="1.25.40.20">
    <property type="entry name" value="Ankyrin repeat-containing domain"/>
    <property type="match status" value="1"/>
</dbReference>
<dbReference type="FunFam" id="3.40.50.300:FF:000178">
    <property type="entry name" value="Arf-GAP with GTPase, ANK repeat and PH domain-containing protein 1"/>
    <property type="match status" value="1"/>
</dbReference>
<evidence type="ECO:0000256" key="1">
    <source>
        <dbReference type="ARBA" id="ARBA00005430"/>
    </source>
</evidence>
<evidence type="ECO:0000259" key="13">
    <source>
        <dbReference type="PROSITE" id="PS50115"/>
    </source>
</evidence>
<feature type="compositionally biased region" description="Basic and acidic residues" evidence="11">
    <location>
        <begin position="340"/>
        <end position="356"/>
    </location>
</feature>
<keyword evidence="4" id="KW-0547">Nucleotide-binding</keyword>
<dbReference type="Pfam" id="PF01412">
    <property type="entry name" value="ArfGap"/>
    <property type="match status" value="1"/>
</dbReference>
<evidence type="ECO:0000259" key="12">
    <source>
        <dbReference type="PROSITE" id="PS50003"/>
    </source>
</evidence>
<dbReference type="PANTHER" id="PTHR45819">
    <property type="entry name" value="CENTAURIN-GAMMA-1A"/>
    <property type="match status" value="1"/>
</dbReference>
<dbReference type="PANTHER" id="PTHR45819:SF5">
    <property type="entry name" value="CENTAURIN-GAMMA-1A"/>
    <property type="match status" value="1"/>
</dbReference>
<dbReference type="FunFam" id="2.30.29.30:FF:000109">
    <property type="entry name" value="Arf-GAP with GTPase, ANK repeat and PH domain-containing protein 1"/>
    <property type="match status" value="1"/>
</dbReference>
<dbReference type="InterPro" id="IPR036770">
    <property type="entry name" value="Ankyrin_rpt-contain_sf"/>
</dbReference>
<dbReference type="GO" id="GO:0005525">
    <property type="term" value="F:GTP binding"/>
    <property type="evidence" value="ECO:0007669"/>
    <property type="project" value="UniProtKB-KW"/>
</dbReference>
<dbReference type="Gene3D" id="1.10.220.150">
    <property type="entry name" value="Arf GTPase activating protein"/>
    <property type="match status" value="1"/>
</dbReference>
<dbReference type="FunFam" id="1.25.40.20:FF:000258">
    <property type="entry name" value="centaurin-gamma-1A isoform X1"/>
    <property type="match status" value="1"/>
</dbReference>
<dbReference type="InParanoid" id="A0A6J2XJT1"/>
<dbReference type="SUPFAM" id="SSF50729">
    <property type="entry name" value="PH domain-like"/>
    <property type="match status" value="1"/>
</dbReference>
<dbReference type="Gene3D" id="3.40.50.300">
    <property type="entry name" value="P-loop containing nucleotide triphosphate hydrolases"/>
    <property type="match status" value="1"/>
</dbReference>
<dbReference type="SMART" id="SM00248">
    <property type="entry name" value="ANK"/>
    <property type="match status" value="2"/>
</dbReference>
<keyword evidence="5 10" id="KW-0863">Zinc-finger</keyword>
<dbReference type="CDD" id="cd04103">
    <property type="entry name" value="Centaurin_gamma"/>
    <property type="match status" value="1"/>
</dbReference>
<protein>
    <submittedName>
        <fullName evidence="15">Centaurin-gamma-1A</fullName>
    </submittedName>
</protein>
<dbReference type="SUPFAM" id="SSF57863">
    <property type="entry name" value="ArfGap/RecO-like zinc finger"/>
    <property type="match status" value="1"/>
</dbReference>
<dbReference type="SMART" id="SM00174">
    <property type="entry name" value="RHO"/>
    <property type="match status" value="1"/>
</dbReference>
<dbReference type="Gene3D" id="2.30.29.30">
    <property type="entry name" value="Pleckstrin-homology domain (PH domain)/Phosphotyrosine-binding domain (PTB)"/>
    <property type="match status" value="2"/>
</dbReference>
<evidence type="ECO:0000256" key="8">
    <source>
        <dbReference type="ARBA" id="ARBA00023134"/>
    </source>
</evidence>
<feature type="region of interest" description="Disordered" evidence="11">
    <location>
        <begin position="1"/>
        <end position="25"/>
    </location>
</feature>
<dbReference type="CDD" id="cd01250">
    <property type="entry name" value="PH_AGAP"/>
    <property type="match status" value="1"/>
</dbReference>
<dbReference type="InterPro" id="IPR001164">
    <property type="entry name" value="ArfGAP_dom"/>
</dbReference>
<dbReference type="Proteomes" id="UP000504635">
    <property type="component" value="Unplaced"/>
</dbReference>
<dbReference type="Pfam" id="PF00071">
    <property type="entry name" value="Ras"/>
    <property type="match status" value="1"/>
</dbReference>
<keyword evidence="7 9" id="KW-0040">ANK repeat</keyword>
<dbReference type="Pfam" id="PF00023">
    <property type="entry name" value="Ank"/>
    <property type="match status" value="1"/>
</dbReference>
<keyword evidence="6" id="KW-0862">Zinc</keyword>
<evidence type="ECO:0000256" key="11">
    <source>
        <dbReference type="SAM" id="MobiDB-lite"/>
    </source>
</evidence>
<dbReference type="GO" id="GO:0003924">
    <property type="term" value="F:GTPase activity"/>
    <property type="evidence" value="ECO:0007669"/>
    <property type="project" value="InterPro"/>
</dbReference>
<evidence type="ECO:0000256" key="9">
    <source>
        <dbReference type="PROSITE-ProRule" id="PRU00023"/>
    </source>
</evidence>
<dbReference type="SMART" id="SM00105">
    <property type="entry name" value="ArfGap"/>
    <property type="match status" value="1"/>
</dbReference>
<feature type="region of interest" description="Disordered" evidence="11">
    <location>
        <begin position="331"/>
        <end position="362"/>
    </location>
</feature>
<dbReference type="SUPFAM" id="SSF52540">
    <property type="entry name" value="P-loop containing nucleoside triphosphate hydrolases"/>
    <property type="match status" value="1"/>
</dbReference>
<dbReference type="InterPro" id="IPR001806">
    <property type="entry name" value="Small_GTPase"/>
</dbReference>
<dbReference type="PROSITE" id="PS50297">
    <property type="entry name" value="ANK_REP_REGION"/>
    <property type="match status" value="1"/>
</dbReference>
<dbReference type="SUPFAM" id="SSF48403">
    <property type="entry name" value="Ankyrin repeat"/>
    <property type="match status" value="1"/>
</dbReference>
<dbReference type="InterPro" id="IPR037278">
    <property type="entry name" value="ARFGAP/RecO"/>
</dbReference>
<name>A0A6J2XJT1_SITOR</name>
<dbReference type="FunFam" id="1.10.220.150:FF:000001">
    <property type="entry name" value="Arf-GAP with GTPase, ANK repeat and PH domain-containing protein 1"/>
    <property type="match status" value="1"/>
</dbReference>
<dbReference type="GO" id="GO:0005096">
    <property type="term" value="F:GTPase activator activity"/>
    <property type="evidence" value="ECO:0007669"/>
    <property type="project" value="UniProtKB-KW"/>
</dbReference>
<dbReference type="SMART" id="SM00175">
    <property type="entry name" value="RAB"/>
    <property type="match status" value="1"/>
</dbReference>
<dbReference type="InterPro" id="IPR038508">
    <property type="entry name" value="ArfGAP_dom_sf"/>
</dbReference>
<dbReference type="InterPro" id="IPR051282">
    <property type="entry name" value="Arf-GAP_GTPase_ANK_PH"/>
</dbReference>
<evidence type="ECO:0000313" key="15">
    <source>
        <dbReference type="RefSeq" id="XP_030751758.1"/>
    </source>
</evidence>
<gene>
    <name evidence="15" type="primary">LOC115879205</name>
</gene>
<dbReference type="InterPro" id="IPR027417">
    <property type="entry name" value="P-loop_NTPase"/>
</dbReference>
<dbReference type="SMART" id="SM00173">
    <property type="entry name" value="RAS"/>
    <property type="match status" value="1"/>
</dbReference>
<dbReference type="PROSITE" id="PS50115">
    <property type="entry name" value="ARFGAP"/>
    <property type="match status" value="1"/>
</dbReference>
<evidence type="ECO:0000313" key="14">
    <source>
        <dbReference type="Proteomes" id="UP000504635"/>
    </source>
</evidence>
<accession>A0A6J2XJT1</accession>
<dbReference type="InterPro" id="IPR001849">
    <property type="entry name" value="PH_domain"/>
</dbReference>
<dbReference type="PROSITE" id="PS50088">
    <property type="entry name" value="ANK_REPEAT"/>
    <property type="match status" value="1"/>
</dbReference>
<dbReference type="SMART" id="SM00233">
    <property type="entry name" value="PH"/>
    <property type="match status" value="1"/>
</dbReference>
<dbReference type="AlphaFoldDB" id="A0A6J2XJT1"/>
<dbReference type="PROSITE" id="PS51419">
    <property type="entry name" value="RAB"/>
    <property type="match status" value="1"/>
</dbReference>
<comment type="similarity">
    <text evidence="1">Belongs to the centaurin gamma-like family.</text>
</comment>
<evidence type="ECO:0000256" key="5">
    <source>
        <dbReference type="ARBA" id="ARBA00022771"/>
    </source>
</evidence>
<dbReference type="PROSITE" id="PS50003">
    <property type="entry name" value="PH_DOMAIN"/>
    <property type="match status" value="1"/>
</dbReference>
<keyword evidence="2" id="KW-0343">GTPase activation</keyword>
<dbReference type="PRINTS" id="PR00405">
    <property type="entry name" value="REVINTRACTNG"/>
</dbReference>
<keyword evidence="3" id="KW-0479">Metal-binding</keyword>
<dbReference type="OrthoDB" id="6136903at2759"/>
<dbReference type="GeneID" id="115879205"/>
<feature type="repeat" description="ANK" evidence="9">
    <location>
        <begin position="835"/>
        <end position="867"/>
    </location>
</feature>
<keyword evidence="14" id="KW-1185">Reference proteome</keyword>